<reference evidence="1 2" key="4">
    <citation type="journal article" date="2011" name="BMC Genomics">
        <title>RNA-Seq improves annotation of protein-coding genes in the cucumber genome.</title>
        <authorList>
            <person name="Li Z."/>
            <person name="Zhang Z."/>
            <person name="Yan P."/>
            <person name="Huang S."/>
            <person name="Fei Z."/>
            <person name="Lin K."/>
        </authorList>
    </citation>
    <scope>NUCLEOTIDE SEQUENCE [LARGE SCALE GENOMIC DNA]</scope>
    <source>
        <strain evidence="2">cv. 9930</strain>
    </source>
</reference>
<gene>
    <name evidence="1" type="ORF">Csa_3G881895</name>
</gene>
<dbReference type="Gramene" id="KGN60177">
    <property type="protein sequence ID" value="KGN60177"/>
    <property type="gene ID" value="Csa_3G881895"/>
</dbReference>
<reference evidence="1 2" key="1">
    <citation type="journal article" date="2009" name="Nat. Genet.">
        <title>The genome of the cucumber, Cucumis sativus L.</title>
        <authorList>
            <person name="Huang S."/>
            <person name="Li R."/>
            <person name="Zhang Z."/>
            <person name="Li L."/>
            <person name="Gu X."/>
            <person name="Fan W."/>
            <person name="Lucas W.J."/>
            <person name="Wang X."/>
            <person name="Xie B."/>
            <person name="Ni P."/>
            <person name="Ren Y."/>
            <person name="Zhu H."/>
            <person name="Li J."/>
            <person name="Lin K."/>
            <person name="Jin W."/>
            <person name="Fei Z."/>
            <person name="Li G."/>
            <person name="Staub J."/>
            <person name="Kilian A."/>
            <person name="van der Vossen E.A."/>
            <person name="Wu Y."/>
            <person name="Guo J."/>
            <person name="He J."/>
            <person name="Jia Z."/>
            <person name="Ren Y."/>
            <person name="Tian G."/>
            <person name="Lu Y."/>
            <person name="Ruan J."/>
            <person name="Qian W."/>
            <person name="Wang M."/>
            <person name="Huang Q."/>
            <person name="Li B."/>
            <person name="Xuan Z."/>
            <person name="Cao J."/>
            <person name="Asan"/>
            <person name="Wu Z."/>
            <person name="Zhang J."/>
            <person name="Cai Q."/>
            <person name="Bai Y."/>
            <person name="Zhao B."/>
            <person name="Han Y."/>
            <person name="Li Y."/>
            <person name="Li X."/>
            <person name="Wang S."/>
            <person name="Shi Q."/>
            <person name="Liu S."/>
            <person name="Cho W.K."/>
            <person name="Kim J.Y."/>
            <person name="Xu Y."/>
            <person name="Heller-Uszynska K."/>
            <person name="Miao H."/>
            <person name="Cheng Z."/>
            <person name="Zhang S."/>
            <person name="Wu J."/>
            <person name="Yang Y."/>
            <person name="Kang H."/>
            <person name="Li M."/>
            <person name="Liang H."/>
            <person name="Ren X."/>
            <person name="Shi Z."/>
            <person name="Wen M."/>
            <person name="Jian M."/>
            <person name="Yang H."/>
            <person name="Zhang G."/>
            <person name="Yang Z."/>
            <person name="Chen R."/>
            <person name="Liu S."/>
            <person name="Li J."/>
            <person name="Ma L."/>
            <person name="Liu H."/>
            <person name="Zhou Y."/>
            <person name="Zhao J."/>
            <person name="Fang X."/>
            <person name="Li G."/>
            <person name="Fang L."/>
            <person name="Li Y."/>
            <person name="Liu D."/>
            <person name="Zheng H."/>
            <person name="Zhang Y."/>
            <person name="Qin N."/>
            <person name="Li Z."/>
            <person name="Yang G."/>
            <person name="Yang S."/>
            <person name="Bolund L."/>
            <person name="Kristiansen K."/>
            <person name="Zheng H."/>
            <person name="Li S."/>
            <person name="Zhang X."/>
            <person name="Yang H."/>
            <person name="Wang J."/>
            <person name="Sun R."/>
            <person name="Zhang B."/>
            <person name="Jiang S."/>
            <person name="Wang J."/>
            <person name="Du Y."/>
            <person name="Li S."/>
        </authorList>
    </citation>
    <scope>NUCLEOTIDE SEQUENCE [LARGE SCALE GENOMIC DNA]</scope>
    <source>
        <strain evidence="2">cv. 9930</strain>
    </source>
</reference>
<evidence type="ECO:0000313" key="2">
    <source>
        <dbReference type="Proteomes" id="UP000029981"/>
    </source>
</evidence>
<sequence length="110" mass="12722">MRDRMLPAGINDGGETFVVGRADIELFRRKVDFVANFLLRHPPELVRFHNEAIVIILWIGGTYGTRFTMRRASVMKKIKLLENENSVPCFSKMVGRRTSHYPGTDHNYIK</sequence>
<protein>
    <submittedName>
        <fullName evidence="1">Uncharacterized protein</fullName>
    </submittedName>
</protein>
<dbReference type="Proteomes" id="UP000029981">
    <property type="component" value="Chromosome 3"/>
</dbReference>
<evidence type="ECO:0000313" key="1">
    <source>
        <dbReference type="EMBL" id="KGN60177.1"/>
    </source>
</evidence>
<proteinExistence type="predicted"/>
<organism evidence="1 2">
    <name type="scientific">Cucumis sativus</name>
    <name type="common">Cucumber</name>
    <dbReference type="NCBI Taxonomy" id="3659"/>
    <lineage>
        <taxon>Eukaryota</taxon>
        <taxon>Viridiplantae</taxon>
        <taxon>Streptophyta</taxon>
        <taxon>Embryophyta</taxon>
        <taxon>Tracheophyta</taxon>
        <taxon>Spermatophyta</taxon>
        <taxon>Magnoliopsida</taxon>
        <taxon>eudicotyledons</taxon>
        <taxon>Gunneridae</taxon>
        <taxon>Pentapetalae</taxon>
        <taxon>rosids</taxon>
        <taxon>fabids</taxon>
        <taxon>Cucurbitales</taxon>
        <taxon>Cucurbitaceae</taxon>
        <taxon>Benincaseae</taxon>
        <taxon>Cucumis</taxon>
    </lineage>
</organism>
<reference evidence="1 2" key="3">
    <citation type="journal article" date="2010" name="BMC Genomics">
        <title>Transcriptome sequencing and comparative analysis of cucumber flowers with different sex types.</title>
        <authorList>
            <person name="Guo S."/>
            <person name="Zheng Y."/>
            <person name="Joung J.G."/>
            <person name="Liu S."/>
            <person name="Zhang Z."/>
            <person name="Crasta O.R."/>
            <person name="Sobral B.W."/>
            <person name="Xu Y."/>
            <person name="Huang S."/>
            <person name="Fei Z."/>
        </authorList>
    </citation>
    <scope>NUCLEOTIDE SEQUENCE [LARGE SCALE GENOMIC DNA]</scope>
    <source>
        <strain evidence="2">cv. 9930</strain>
    </source>
</reference>
<dbReference type="EMBL" id="CM002924">
    <property type="protein sequence ID" value="KGN60177.1"/>
    <property type="molecule type" value="Genomic_DNA"/>
</dbReference>
<accession>A0A0A0LHG3</accession>
<keyword evidence="2" id="KW-1185">Reference proteome</keyword>
<dbReference type="AlphaFoldDB" id="A0A0A0LHG3"/>
<name>A0A0A0LHG3_CUCSA</name>
<reference evidence="1 2" key="2">
    <citation type="journal article" date="2009" name="PLoS ONE">
        <title>An integrated genetic and cytogenetic map of the cucumber genome.</title>
        <authorList>
            <person name="Ren Y."/>
            <person name="Zhang Z."/>
            <person name="Liu J."/>
            <person name="Staub J.E."/>
            <person name="Han Y."/>
            <person name="Cheng Z."/>
            <person name="Li X."/>
            <person name="Lu J."/>
            <person name="Miao H."/>
            <person name="Kang H."/>
            <person name="Xie B."/>
            <person name="Gu X."/>
            <person name="Wang X."/>
            <person name="Du Y."/>
            <person name="Jin W."/>
            <person name="Huang S."/>
        </authorList>
    </citation>
    <scope>NUCLEOTIDE SEQUENCE [LARGE SCALE GENOMIC DNA]</scope>
    <source>
        <strain evidence="2">cv. 9930</strain>
    </source>
</reference>